<feature type="region of interest" description="Disordered" evidence="1">
    <location>
        <begin position="1"/>
        <end position="20"/>
    </location>
</feature>
<evidence type="ECO:0000256" key="1">
    <source>
        <dbReference type="SAM" id="MobiDB-lite"/>
    </source>
</evidence>
<dbReference type="RefSeq" id="XP_029225703.1">
    <property type="nucleotide sequence ID" value="XM_029374181.1"/>
</dbReference>
<sequence length="1146" mass="127821">MEPQGSAFTTARAEERRRAQLTRRSYMPSWMADSSWSGSIEVPEEYMMELLSEESNGSMRSTSASQPGFVARTPGKSASPPLAETARRTMSSWAGEDWDNGTGAAQGSLMSLLSDAVKAITQRTPWDPVDWGTEMRKEMLAVLVKRFLDQYLDPGALGLFAKEVLRHASDAGVAQELQYLYVAFTYDTTWKGEDPYRRAENFLRLPDYEAFQEHCLEEVRRRLHMLNTDLSGREMNVQYAKRIWEEIHGAQRGACFGGSITLSLTWVHLRETEESKCKNSGSGTKKGLPHHLKAVWSLQQQSCRVASAVVPGKSALKDGIYAWQPDRRVTLLLPKGAREHFKDYTILLELLVPQVSCFCAAPREKIVASATITVDDALYASVAQPNSPLRRPDARPFADTPYGNDSVRNEPISAPSVGIKGYHFSSVLLSPATTTTSTTNAGYPYTIETAKTLCSMCCLNKEHNTRPPAINLEEEGAQARTSMEVVTSIQDAWSKDHHNSFLRLVDILGDIDDISVAIMKAYCRRYLIHGELETVALLSAVCTRCNLADGASRELCIHALVSLLNLRGTLTTQVTEHLVKDALETTLSHIFDTILSLEDVSSPSWKSSSPLKPQEAEKVLEEMKKLLLLFDANMSIDDAILQEAQRGSKPLVEALERLDGRVLREHRRDVVRETVTDLALPELERQGDGARLTGKAHYLFELITQVTERGKRAFSFAKMSGSPAVMAITICRLESITQAICVPLRNVVTRILACLVRTPEPDPLGDTLGLLVSTYGSVMSLVHALDKEPGTCSMCRDLAACFADFVSFWFPLCEGHVSAWMASIVTGETLEPLVPNAVHFNHSPGLLQDLLQALLAVFVRILSWTDPRQHEMYVIHFFTLLQTMGEAFVDAVVAKGRTASRLEEWLVCLSNLQRYQKVLREFGEKDVTQQLIHLLGDTERVVEHQRRMIAEQTRASTMETGEEFERHIGHALERSVLSFLSDLTDAETLGKFPVIPSVMKHAADCLDSYLGQQLRTVKNNLEEGLFTEFLNEIAVRSYYGAFHSLLLREGTRPLSESQVAFLLNLLQTINHVMESVGGERLWADSLTSLQRNEGILTALLGQSSQALAQMARMEELDSVERAQVELLLRSRRDSGAKHYLMLSHAK</sequence>
<dbReference type="OrthoDB" id="252308at2759"/>
<feature type="region of interest" description="Disordered" evidence="1">
    <location>
        <begin position="55"/>
        <end position="83"/>
    </location>
</feature>
<dbReference type="EMBL" id="MKKU01000558">
    <property type="protein sequence ID" value="RNF07701.1"/>
    <property type="molecule type" value="Genomic_DNA"/>
</dbReference>
<proteinExistence type="predicted"/>
<organism evidence="2 3">
    <name type="scientific">Trypanosoma conorhini</name>
    <dbReference type="NCBI Taxonomy" id="83891"/>
    <lineage>
        <taxon>Eukaryota</taxon>
        <taxon>Discoba</taxon>
        <taxon>Euglenozoa</taxon>
        <taxon>Kinetoplastea</taxon>
        <taxon>Metakinetoplastina</taxon>
        <taxon>Trypanosomatida</taxon>
        <taxon>Trypanosomatidae</taxon>
        <taxon>Trypanosoma</taxon>
    </lineage>
</organism>
<comment type="caution">
    <text evidence="2">The sequence shown here is derived from an EMBL/GenBank/DDBJ whole genome shotgun (WGS) entry which is preliminary data.</text>
</comment>
<gene>
    <name evidence="2" type="ORF">Tco025E_07315</name>
</gene>
<dbReference type="GeneID" id="40320926"/>
<keyword evidence="3" id="KW-1185">Reference proteome</keyword>
<dbReference type="Gene3D" id="1.10.357.50">
    <property type="match status" value="1"/>
</dbReference>
<evidence type="ECO:0000313" key="2">
    <source>
        <dbReference type="EMBL" id="RNF07701.1"/>
    </source>
</evidence>
<dbReference type="Proteomes" id="UP000284403">
    <property type="component" value="Unassembled WGS sequence"/>
</dbReference>
<dbReference type="AlphaFoldDB" id="A0A422NQJ1"/>
<accession>A0A422NQJ1</accession>
<reference evidence="2 3" key="1">
    <citation type="journal article" date="2018" name="BMC Genomics">
        <title>Genomic comparison of Trypanosoma conorhini and Trypanosoma rangeli to Trypanosoma cruzi strains of high and low virulence.</title>
        <authorList>
            <person name="Bradwell K.R."/>
            <person name="Koparde V.N."/>
            <person name="Matveyev A.V."/>
            <person name="Serrano M.G."/>
            <person name="Alves J.M."/>
            <person name="Parikh H."/>
            <person name="Huang B."/>
            <person name="Lee V."/>
            <person name="Espinosa-Alvarez O."/>
            <person name="Ortiz P.A."/>
            <person name="Costa-Martins A.G."/>
            <person name="Teixeira M.M."/>
            <person name="Buck G.A."/>
        </authorList>
    </citation>
    <scope>NUCLEOTIDE SEQUENCE [LARGE SCALE GENOMIC DNA]</scope>
    <source>
        <strain evidence="2 3">025E</strain>
    </source>
</reference>
<evidence type="ECO:0000313" key="3">
    <source>
        <dbReference type="Proteomes" id="UP000284403"/>
    </source>
</evidence>
<protein>
    <recommendedName>
        <fullName evidence="4">MHD2 domain-containing protein</fullName>
    </recommendedName>
</protein>
<name>A0A422NQJ1_9TRYP</name>
<feature type="region of interest" description="Disordered" evidence="1">
    <location>
        <begin position="385"/>
        <end position="410"/>
    </location>
</feature>
<feature type="compositionally biased region" description="Polar residues" evidence="1">
    <location>
        <begin position="56"/>
        <end position="66"/>
    </location>
</feature>
<evidence type="ECO:0008006" key="4">
    <source>
        <dbReference type="Google" id="ProtNLM"/>
    </source>
</evidence>